<name>A0A5B9DKK1_9HYPH</name>
<evidence type="ECO:0000256" key="16">
    <source>
        <dbReference type="PIRSR" id="PIRSR038455-2"/>
    </source>
</evidence>
<dbReference type="Gene3D" id="1.10.760.10">
    <property type="entry name" value="Cytochrome c-like domain"/>
    <property type="match status" value="2"/>
</dbReference>
<keyword evidence="8 14" id="KW-0574">Periplasm</keyword>
<comment type="similarity">
    <text evidence="11 14">Belongs to the SoxA family.</text>
</comment>
<dbReference type="GO" id="GO:0016669">
    <property type="term" value="F:oxidoreductase activity, acting on a sulfur group of donors, cytochrome as acceptor"/>
    <property type="evidence" value="ECO:0007669"/>
    <property type="project" value="InterPro"/>
</dbReference>
<dbReference type="FunFam" id="1.10.760.10:FF:000030">
    <property type="entry name" value="L-cysteine S-thiosulfotransferase subunit SoxA"/>
    <property type="match status" value="1"/>
</dbReference>
<keyword evidence="6 14" id="KW-0479">Metal-binding</keyword>
<feature type="binding site" description="covalent" evidence="16">
    <location>
        <position position="177"/>
    </location>
    <ligand>
        <name>heme c</name>
        <dbReference type="ChEBI" id="CHEBI:61717"/>
        <label>2</label>
    </ligand>
</feature>
<dbReference type="GO" id="GO:0042597">
    <property type="term" value="C:periplasmic space"/>
    <property type="evidence" value="ECO:0007669"/>
    <property type="project" value="UniProtKB-SubCell"/>
</dbReference>
<evidence type="ECO:0000256" key="9">
    <source>
        <dbReference type="ARBA" id="ARBA00022982"/>
    </source>
</evidence>
<evidence type="ECO:0000256" key="6">
    <source>
        <dbReference type="ARBA" id="ARBA00022723"/>
    </source>
</evidence>
<dbReference type="OrthoDB" id="7916986at2"/>
<evidence type="ECO:0000256" key="2">
    <source>
        <dbReference type="ARBA" id="ARBA00011530"/>
    </source>
</evidence>
<sequence>MKLSTLAPAFAVTAVFALAFVLTGAAAPPVTPKSGYDYLTPETRQLQDDDFANPGMLWVEEGERLWSEPAGTSGQSCASCHGDAATSMRTVATRYPAWSQSEGKVINLEQQINQCRGRQGAEPLQYESEPLLSLTAFVSHQAKGLPMSVAVDGPAAQSFERGKAFFYQRRGQLNLSCANCHEDHAGDHLRADVISQGQVNGFPIYRALWQTMGSTNRMFAWCNEAVRAEPYAAGSQEYVDLELYLRWRGQGLAVETPAVRR</sequence>
<evidence type="ECO:0000256" key="8">
    <source>
        <dbReference type="ARBA" id="ARBA00022764"/>
    </source>
</evidence>
<dbReference type="SUPFAM" id="SSF46626">
    <property type="entry name" value="Cytochrome c"/>
    <property type="match status" value="2"/>
</dbReference>
<keyword evidence="5 14" id="KW-0808">Transferase</keyword>
<dbReference type="RefSeq" id="WP_147655296.1">
    <property type="nucleotide sequence ID" value="NZ_BMFM01000001.1"/>
</dbReference>
<evidence type="ECO:0000256" key="5">
    <source>
        <dbReference type="ARBA" id="ARBA00022679"/>
    </source>
</evidence>
<comment type="subunit">
    <text evidence="2 14">Heterodimer of SoxA and SoxX.</text>
</comment>
<dbReference type="EC" id="2.8.5.2" evidence="14"/>
<dbReference type="InterPro" id="IPR036909">
    <property type="entry name" value="Cyt_c-like_dom_sf"/>
</dbReference>
<dbReference type="AlphaFoldDB" id="A0A5B9DKK1"/>
<gene>
    <name evidence="18" type="primary">soxA</name>
    <name evidence="18" type="ORF">FNA67_05145</name>
</gene>
<proteinExistence type="inferred from homology"/>
<evidence type="ECO:0000256" key="15">
    <source>
        <dbReference type="PIRSR" id="PIRSR038455-1"/>
    </source>
</evidence>
<dbReference type="GO" id="GO:0019417">
    <property type="term" value="P:sulfur oxidation"/>
    <property type="evidence" value="ECO:0007669"/>
    <property type="project" value="InterPro"/>
</dbReference>
<dbReference type="InterPro" id="IPR009056">
    <property type="entry name" value="Cyt_c-like_dom"/>
</dbReference>
<dbReference type="InterPro" id="IPR025710">
    <property type="entry name" value="SoxA"/>
</dbReference>
<evidence type="ECO:0000256" key="4">
    <source>
        <dbReference type="ARBA" id="ARBA00022617"/>
    </source>
</evidence>
<dbReference type="PIRSF" id="PIRSF038455">
    <property type="entry name" value="SoxA"/>
    <property type="match status" value="1"/>
</dbReference>
<dbReference type="GO" id="GO:0016740">
    <property type="term" value="F:transferase activity"/>
    <property type="evidence" value="ECO:0007669"/>
    <property type="project" value="UniProtKB-KW"/>
</dbReference>
<keyword evidence="7" id="KW-0732">Signal</keyword>
<evidence type="ECO:0000256" key="14">
    <source>
        <dbReference type="PIRNR" id="PIRNR038455"/>
    </source>
</evidence>
<dbReference type="GO" id="GO:0009055">
    <property type="term" value="F:electron transfer activity"/>
    <property type="evidence" value="ECO:0007669"/>
    <property type="project" value="InterPro"/>
</dbReference>
<evidence type="ECO:0000256" key="7">
    <source>
        <dbReference type="ARBA" id="ARBA00022729"/>
    </source>
</evidence>
<comment type="subcellular location">
    <subcellularLocation>
        <location evidence="1 14">Periplasm</location>
    </subcellularLocation>
</comment>
<dbReference type="Proteomes" id="UP000321062">
    <property type="component" value="Chromosome"/>
</dbReference>
<feature type="binding site" description="axial binding residue" evidence="17">
    <location>
        <position position="115"/>
    </location>
    <ligand>
        <name>heme c</name>
        <dbReference type="ChEBI" id="CHEBI:61717"/>
        <label>1</label>
    </ligand>
    <ligandPart>
        <name>Fe</name>
        <dbReference type="ChEBI" id="CHEBI:18248"/>
    </ligandPart>
</feature>
<dbReference type="EMBL" id="CP041690">
    <property type="protein sequence ID" value="QEE19596.1"/>
    <property type="molecule type" value="Genomic_DNA"/>
</dbReference>
<dbReference type="NCBIfam" id="TIGR04484">
    <property type="entry name" value="thiosulf_SoxA"/>
    <property type="match status" value="1"/>
</dbReference>
<evidence type="ECO:0000256" key="17">
    <source>
        <dbReference type="PIRSR" id="PIRSR038455-3"/>
    </source>
</evidence>
<dbReference type="GO" id="GO:0020037">
    <property type="term" value="F:heme binding"/>
    <property type="evidence" value="ECO:0007669"/>
    <property type="project" value="InterPro"/>
</dbReference>
<feature type="active site" description="Cysteine persulfide intermediate" evidence="15">
    <location>
        <position position="222"/>
    </location>
</feature>
<comment type="catalytic activity">
    <reaction evidence="13 14">
        <text>S-sulfanyl-L-cysteinyl-[SoxY protein] + thiosulfate + 2 Fe(III)-[cytochrome c] = S-(2-sulfodisulfanyl)-L-cysteinyl-[SoxY protein] + 2 Fe(II)-[cytochrome c] + 2 H(+)</text>
        <dbReference type="Rhea" id="RHEA:51224"/>
        <dbReference type="Rhea" id="RHEA-COMP:10350"/>
        <dbReference type="Rhea" id="RHEA-COMP:14399"/>
        <dbReference type="Rhea" id="RHEA-COMP:14689"/>
        <dbReference type="Rhea" id="RHEA-COMP:14690"/>
        <dbReference type="ChEBI" id="CHEBI:15378"/>
        <dbReference type="ChEBI" id="CHEBI:29033"/>
        <dbReference type="ChEBI" id="CHEBI:29034"/>
        <dbReference type="ChEBI" id="CHEBI:33542"/>
        <dbReference type="ChEBI" id="CHEBI:61963"/>
        <dbReference type="ChEBI" id="CHEBI:140664"/>
        <dbReference type="EC" id="2.8.5.2"/>
    </reaction>
</comment>
<evidence type="ECO:0000256" key="3">
    <source>
        <dbReference type="ARBA" id="ARBA00022448"/>
    </source>
</evidence>
<dbReference type="KEGG" id="yti:FNA67_05145"/>
<protein>
    <recommendedName>
        <fullName evidence="14">SoxAX cytochrome complex subunit A</fullName>
        <ecNumber evidence="14">2.8.5.2</ecNumber>
    </recommendedName>
    <alternativeName>
        <fullName evidence="14">Protein SoxA</fullName>
    </alternativeName>
    <alternativeName>
        <fullName evidence="14">Sulfur oxidizing protein A</fullName>
    </alternativeName>
    <alternativeName>
        <fullName evidence="14">Thiosulfate-oxidizing multienzyme system protein SoxA</fullName>
    </alternativeName>
</protein>
<dbReference type="GO" id="GO:0070069">
    <property type="term" value="C:cytochrome complex"/>
    <property type="evidence" value="ECO:0007669"/>
    <property type="project" value="InterPro"/>
</dbReference>
<keyword evidence="19" id="KW-1185">Reference proteome</keyword>
<keyword evidence="3 14" id="KW-0813">Transport</keyword>
<feature type="binding site" description="axial binding residue" evidence="17">
    <location>
        <position position="222"/>
    </location>
    <ligand>
        <name>heme c</name>
        <dbReference type="ChEBI" id="CHEBI:61717"/>
        <label>2</label>
    </ligand>
    <ligandPart>
        <name>Fe</name>
        <dbReference type="ChEBI" id="CHEBI:18248"/>
    </ligandPart>
</feature>
<organism evidence="18 19">
    <name type="scientific">Paradevosia tibetensis</name>
    <dbReference type="NCBI Taxonomy" id="1447062"/>
    <lineage>
        <taxon>Bacteria</taxon>
        <taxon>Pseudomonadati</taxon>
        <taxon>Pseudomonadota</taxon>
        <taxon>Alphaproteobacteria</taxon>
        <taxon>Hyphomicrobiales</taxon>
        <taxon>Devosiaceae</taxon>
        <taxon>Paradevosia</taxon>
    </lineage>
</organism>
<dbReference type="Pfam" id="PF21342">
    <property type="entry name" value="SoxA-TsdA_cyt-c"/>
    <property type="match status" value="1"/>
</dbReference>
<keyword evidence="9 14" id="KW-0249">Electron transport</keyword>
<accession>A0A5B9DKK1</accession>
<comment type="catalytic activity">
    <reaction evidence="12 14">
        <text>L-cysteinyl-[SoxY protein] + thiosulfate + 2 Fe(III)-[cytochrome c] = S-sulfosulfanyl-L-cysteinyl-[SoxY protein] + 2 Fe(II)-[cytochrome c] + 2 H(+)</text>
        <dbReference type="Rhea" id="RHEA:56720"/>
        <dbReference type="Rhea" id="RHEA-COMP:10350"/>
        <dbReference type="Rhea" id="RHEA-COMP:14328"/>
        <dbReference type="Rhea" id="RHEA-COMP:14399"/>
        <dbReference type="Rhea" id="RHEA-COMP:14691"/>
        <dbReference type="ChEBI" id="CHEBI:15378"/>
        <dbReference type="ChEBI" id="CHEBI:29033"/>
        <dbReference type="ChEBI" id="CHEBI:29034"/>
        <dbReference type="ChEBI" id="CHEBI:29950"/>
        <dbReference type="ChEBI" id="CHEBI:33542"/>
        <dbReference type="ChEBI" id="CHEBI:139321"/>
        <dbReference type="EC" id="2.8.5.2"/>
    </reaction>
</comment>
<evidence type="ECO:0000313" key="19">
    <source>
        <dbReference type="Proteomes" id="UP000321062"/>
    </source>
</evidence>
<feature type="binding site" description="covalent" evidence="16">
    <location>
        <position position="80"/>
    </location>
    <ligand>
        <name>heme c</name>
        <dbReference type="ChEBI" id="CHEBI:61717"/>
        <label>1</label>
    </ligand>
</feature>
<keyword evidence="4 14" id="KW-0349">Heme</keyword>
<evidence type="ECO:0000256" key="12">
    <source>
        <dbReference type="ARBA" id="ARBA00048077"/>
    </source>
</evidence>
<evidence type="ECO:0000256" key="11">
    <source>
        <dbReference type="ARBA" id="ARBA00025746"/>
    </source>
</evidence>
<comment type="cofactor">
    <cofactor evidence="16">
        <name>heme</name>
        <dbReference type="ChEBI" id="CHEBI:30413"/>
    </cofactor>
    <text evidence="16">Binds 2 heme groups per subunit.</text>
</comment>
<evidence type="ECO:0000256" key="1">
    <source>
        <dbReference type="ARBA" id="ARBA00004418"/>
    </source>
</evidence>
<keyword evidence="10 14" id="KW-0408">Iron</keyword>
<feature type="binding site" description="covalent" evidence="16">
    <location>
        <position position="77"/>
    </location>
    <ligand>
        <name>heme c</name>
        <dbReference type="ChEBI" id="CHEBI:61717"/>
        <label>1</label>
    </ligand>
</feature>
<evidence type="ECO:0000256" key="10">
    <source>
        <dbReference type="ARBA" id="ARBA00023004"/>
    </source>
</evidence>
<feature type="binding site" description="axial binding residue" evidence="17">
    <location>
        <position position="181"/>
    </location>
    <ligand>
        <name>heme c</name>
        <dbReference type="ChEBI" id="CHEBI:61717"/>
        <label>2</label>
    </ligand>
    <ligandPart>
        <name>Fe</name>
        <dbReference type="ChEBI" id="CHEBI:18248"/>
    </ligandPart>
</feature>
<reference evidence="18 19" key="1">
    <citation type="journal article" date="2015" name="Int. J. Syst. Evol. Microbiol.">
        <title>Youhaiella tibetensis gen. nov., sp. nov., isolated from subsurface sediment.</title>
        <authorList>
            <person name="Wang Y.X."/>
            <person name="Huang F.Q."/>
            <person name="Nogi Y."/>
            <person name="Pang S.J."/>
            <person name="Wang P.K."/>
            <person name="Lv J."/>
        </authorList>
    </citation>
    <scope>NUCLEOTIDE SEQUENCE [LARGE SCALE GENOMIC DNA]</scope>
    <source>
        <strain evidence="19">fig4</strain>
    </source>
</reference>
<evidence type="ECO:0000256" key="13">
    <source>
        <dbReference type="ARBA" id="ARBA00048423"/>
    </source>
</evidence>
<dbReference type="GO" id="GO:0046872">
    <property type="term" value="F:metal ion binding"/>
    <property type="evidence" value="ECO:0007669"/>
    <property type="project" value="UniProtKB-KW"/>
</dbReference>
<feature type="binding site" description="covalent" evidence="16">
    <location>
        <position position="180"/>
    </location>
    <ligand>
        <name>heme c</name>
        <dbReference type="ChEBI" id="CHEBI:61717"/>
        <label>2</label>
    </ligand>
</feature>
<evidence type="ECO:0000313" key="18">
    <source>
        <dbReference type="EMBL" id="QEE19596.1"/>
    </source>
</evidence>
<feature type="binding site" description="axial binding residue" evidence="17">
    <location>
        <position position="81"/>
    </location>
    <ligand>
        <name>heme c</name>
        <dbReference type="ChEBI" id="CHEBI:61717"/>
        <label>1</label>
    </ligand>
    <ligandPart>
        <name>Fe</name>
        <dbReference type="ChEBI" id="CHEBI:18248"/>
    </ligandPart>
</feature>